<accession>A0A820NPT7</accession>
<evidence type="ECO:0000313" key="1">
    <source>
        <dbReference type="EMBL" id="CAF4395319.1"/>
    </source>
</evidence>
<protein>
    <submittedName>
        <fullName evidence="1">Uncharacterized protein</fullName>
    </submittedName>
</protein>
<organism evidence="1 2">
    <name type="scientific">Rotaria sordida</name>
    <dbReference type="NCBI Taxonomy" id="392033"/>
    <lineage>
        <taxon>Eukaryota</taxon>
        <taxon>Metazoa</taxon>
        <taxon>Spiralia</taxon>
        <taxon>Gnathifera</taxon>
        <taxon>Rotifera</taxon>
        <taxon>Eurotatoria</taxon>
        <taxon>Bdelloidea</taxon>
        <taxon>Philodinida</taxon>
        <taxon>Philodinidae</taxon>
        <taxon>Rotaria</taxon>
    </lineage>
</organism>
<comment type="caution">
    <text evidence="1">The sequence shown here is derived from an EMBL/GenBank/DDBJ whole genome shotgun (WGS) entry which is preliminary data.</text>
</comment>
<feature type="non-terminal residue" evidence="1">
    <location>
        <position position="1"/>
    </location>
</feature>
<sequence>SLQFSSQICRLLTKNMPGIGIYCTNNSYDHYDSST</sequence>
<dbReference type="AlphaFoldDB" id="A0A820NPT7"/>
<reference evidence="1" key="1">
    <citation type="submission" date="2021-02" db="EMBL/GenBank/DDBJ databases">
        <authorList>
            <person name="Nowell W R."/>
        </authorList>
    </citation>
    <scope>NUCLEOTIDE SEQUENCE</scope>
</reference>
<dbReference type="EMBL" id="CAJOBD010065134">
    <property type="protein sequence ID" value="CAF4395319.1"/>
    <property type="molecule type" value="Genomic_DNA"/>
</dbReference>
<dbReference type="Proteomes" id="UP000663836">
    <property type="component" value="Unassembled WGS sequence"/>
</dbReference>
<gene>
    <name evidence="1" type="ORF">JBS370_LOCUS43281</name>
</gene>
<proteinExistence type="predicted"/>
<evidence type="ECO:0000313" key="2">
    <source>
        <dbReference type="Proteomes" id="UP000663836"/>
    </source>
</evidence>
<name>A0A820NPT7_9BILA</name>